<dbReference type="GO" id="GO:0051276">
    <property type="term" value="P:chromosome organization"/>
    <property type="evidence" value="ECO:0007669"/>
    <property type="project" value="TreeGrafter"/>
</dbReference>
<keyword evidence="2" id="KW-0539">Nucleus</keyword>
<dbReference type="GO" id="GO:0003677">
    <property type="term" value="F:DNA binding"/>
    <property type="evidence" value="ECO:0007669"/>
    <property type="project" value="InterPro"/>
</dbReference>
<dbReference type="InterPro" id="IPR051387">
    <property type="entry name" value="BAF"/>
</dbReference>
<dbReference type="Gene3D" id="1.10.150.40">
    <property type="entry name" value="Barrier-to-autointegration factor, BAF"/>
    <property type="match status" value="1"/>
</dbReference>
<evidence type="ECO:0000313" key="3">
    <source>
        <dbReference type="EnsemblMetazoa" id="Aqu2.1.27837_001"/>
    </source>
</evidence>
<organism evidence="3">
    <name type="scientific">Amphimedon queenslandica</name>
    <name type="common">Sponge</name>
    <dbReference type="NCBI Taxonomy" id="400682"/>
    <lineage>
        <taxon>Eukaryota</taxon>
        <taxon>Metazoa</taxon>
        <taxon>Porifera</taxon>
        <taxon>Demospongiae</taxon>
        <taxon>Heteroscleromorpha</taxon>
        <taxon>Haplosclerida</taxon>
        <taxon>Niphatidae</taxon>
        <taxon>Amphimedon</taxon>
    </lineage>
</organism>
<dbReference type="SUPFAM" id="SSF47798">
    <property type="entry name" value="Barrier-to-autointegration factor, BAF"/>
    <property type="match status" value="1"/>
</dbReference>
<reference evidence="3" key="1">
    <citation type="submission" date="2017-05" db="UniProtKB">
        <authorList>
            <consortium name="EnsemblMetazoa"/>
        </authorList>
    </citation>
    <scope>IDENTIFICATION</scope>
</reference>
<evidence type="ECO:0000256" key="2">
    <source>
        <dbReference type="ARBA" id="ARBA00023242"/>
    </source>
</evidence>
<dbReference type="AlphaFoldDB" id="A0A1X7UJB0"/>
<dbReference type="STRING" id="400682.A0A1X7UJB0"/>
<accession>A0A1X7UJB0</accession>
<name>A0A1X7UJB0_AMPQE</name>
<protein>
    <submittedName>
        <fullName evidence="3">Uncharacterized protein</fullName>
    </submittedName>
</protein>
<dbReference type="PANTHER" id="PTHR47507">
    <property type="entry name" value="BARRIER TO AUTOINTEGRATION FACTOR 2"/>
    <property type="match status" value="1"/>
</dbReference>
<evidence type="ECO:0000256" key="1">
    <source>
        <dbReference type="ARBA" id="ARBA00004123"/>
    </source>
</evidence>
<dbReference type="Pfam" id="PF02961">
    <property type="entry name" value="SAM_BAF"/>
    <property type="match status" value="1"/>
</dbReference>
<dbReference type="GO" id="GO:0005634">
    <property type="term" value="C:nucleus"/>
    <property type="evidence" value="ECO:0007669"/>
    <property type="project" value="UniProtKB-SubCell"/>
</dbReference>
<comment type="subcellular location">
    <subcellularLocation>
        <location evidence="1">Nucleus</location>
    </subcellularLocation>
</comment>
<dbReference type="EnsemblMetazoa" id="Aqu2.1.27837_001">
    <property type="protein sequence ID" value="Aqu2.1.27837_001"/>
    <property type="gene ID" value="Aqu2.1.27837"/>
</dbReference>
<dbReference type="InParanoid" id="A0A1X7UJB0"/>
<dbReference type="InterPro" id="IPR036617">
    <property type="entry name" value="BAF_sf"/>
</dbReference>
<dbReference type="InterPro" id="IPR004122">
    <property type="entry name" value="BAF_prot"/>
</dbReference>
<proteinExistence type="predicted"/>
<sequence>MLQESDGSSQTKAKKIPLRPDISHSIENAVINAMRNCYKPVKSVLRNEAAKGDATALGLNIQLKKLGFIAKKQASFKVANGDKQVTEIAAIGAILGAHLESLGFENAYCLIGKYLTLKKNNHNFEDWLLEELQNDIYYEGYAWE</sequence>
<dbReference type="PANTHER" id="PTHR47507:SF6">
    <property type="entry name" value="BARRIER-TO-AUTOINTEGRATION FACTOR"/>
    <property type="match status" value="1"/>
</dbReference>
<dbReference type="GO" id="GO:0000793">
    <property type="term" value="C:condensed chromosome"/>
    <property type="evidence" value="ECO:0007669"/>
    <property type="project" value="TreeGrafter"/>
</dbReference>